<dbReference type="SUPFAM" id="SSF48435">
    <property type="entry name" value="Bacterial muramidases"/>
    <property type="match status" value="1"/>
</dbReference>
<comment type="similarity">
    <text evidence="2">Belongs to the transglycosylase Slt family.</text>
</comment>
<dbReference type="GO" id="GO:0042597">
    <property type="term" value="C:periplasmic space"/>
    <property type="evidence" value="ECO:0007669"/>
    <property type="project" value="InterPro"/>
</dbReference>
<keyword evidence="6" id="KW-0961">Cell wall biogenesis/degradation</keyword>
<dbReference type="GO" id="GO:0071555">
    <property type="term" value="P:cell wall organization"/>
    <property type="evidence" value="ECO:0007669"/>
    <property type="project" value="UniProtKB-KW"/>
</dbReference>
<dbReference type="GO" id="GO:0000270">
    <property type="term" value="P:peptidoglycan metabolic process"/>
    <property type="evidence" value="ECO:0007669"/>
    <property type="project" value="InterPro"/>
</dbReference>
<dbReference type="InterPro" id="IPR000189">
    <property type="entry name" value="Transglyc_AS"/>
</dbReference>
<accession>A0A077NH44</accession>
<dbReference type="PANTHER" id="PTHR37423:SF5">
    <property type="entry name" value="SOLUBLE LYTIC MUREIN TRANSGLYCOSYLASE"/>
    <property type="match status" value="1"/>
</dbReference>
<dbReference type="HOGENOM" id="CLU_019016_1_1_6"/>
<dbReference type="GO" id="GO:0004553">
    <property type="term" value="F:hydrolase activity, hydrolyzing O-glycosyl compounds"/>
    <property type="evidence" value="ECO:0007669"/>
    <property type="project" value="InterPro"/>
</dbReference>
<dbReference type="RefSeq" id="WP_038218631.1">
    <property type="nucleotide sequence ID" value="NZ_CAWLWN010000248.1"/>
</dbReference>
<evidence type="ECO:0000256" key="6">
    <source>
        <dbReference type="ARBA" id="ARBA00023316"/>
    </source>
</evidence>
<name>A0A077NH44_XENBV</name>
<dbReference type="EC" id="4.2.2.n1" evidence="3"/>
<keyword evidence="4 7" id="KW-0732">Signal</keyword>
<feature type="domain" description="Transglycosylase SLT" evidence="8">
    <location>
        <begin position="483"/>
        <end position="591"/>
    </location>
</feature>
<dbReference type="Gene3D" id="1.10.530.10">
    <property type="match status" value="1"/>
</dbReference>
<proteinExistence type="inferred from homology"/>
<evidence type="ECO:0000256" key="7">
    <source>
        <dbReference type="SAM" id="SignalP"/>
    </source>
</evidence>
<dbReference type="Gene3D" id="1.25.20.10">
    <property type="entry name" value="Bacterial muramidases"/>
    <property type="match status" value="1"/>
</dbReference>
<dbReference type="Gene3D" id="1.10.1240.20">
    <property type="entry name" value="Lytic transglycosylase, superhelical linker domain"/>
    <property type="match status" value="1"/>
</dbReference>
<dbReference type="InterPro" id="IPR037061">
    <property type="entry name" value="Lytic_TGlycoase_superhlx_L_sf"/>
</dbReference>
<dbReference type="Proteomes" id="UP000028511">
    <property type="component" value="Unassembled WGS sequence"/>
</dbReference>
<dbReference type="InterPro" id="IPR023346">
    <property type="entry name" value="Lysozyme-like_dom_sf"/>
</dbReference>
<dbReference type="EMBL" id="CBSW010000216">
    <property type="protein sequence ID" value="CDG98079.1"/>
    <property type="molecule type" value="Genomic_DNA"/>
</dbReference>
<sequence>MNKWRHFMMAVGLVFVAGAAHADSLDAQRERYQTVKLAWEAKNMAEVERLMPTLKDYPLYPYLEYRQLTQDLDITTPQQIRHFIDTYPTLPPARSLTSKYINSLASNGDWSGILAFTPNAPRAAMTRCNYYFAKWATGNQQVAWKGAQELWLSGNTLPGSCDKLFDVWEQAGYLSANLILQRMELAIKSNNTQLVNYLIKRLPLSYRSLSENLLKLQSDPAFIEHFAQTSTSTDFTRSVIMTTFSRFARKDAEVARHSIPAIVRAQKMNDSEHQLLKDAVAWNLMSNVTPAQAKWRDDVIRDSQSTNLLERRVRLTLQDGDEKGLVQWLSLLPKSILRKKEEWQYWSAIVLLNEGKQAEGEAILHNLREKRGFYSMVAAQKLNITYPLMIDRAEKPDDSIAKMREIKRIHELIYWHMDNLANSEWNNFVSSQSPLKQQQLARYALEQHWPALSVQATITGNMWDHLEERFPLAWQKEFANFTADKNISQSYAMAIARRESAWNPQARSGKGASGLMQIMPKTAEHTVKEQKIQGYSSSSQLMEPAMNIKVGTAYLDLVYQRFGNNRVLASAAYNAGPRNVDRWLANSADRIDAIAFIESIPFGETRDYVKNVLAYDMYYHNFMGIHSNALTNAEWQRRY</sequence>
<dbReference type="Pfam" id="PF00760">
    <property type="entry name" value="Cucumo_coat"/>
    <property type="match status" value="1"/>
</dbReference>
<comment type="caution">
    <text evidence="10">The sequence shown here is derived from an EMBL/GenBank/DDBJ whole genome shotgun (WGS) entry which is preliminary data.</text>
</comment>
<evidence type="ECO:0000256" key="2">
    <source>
        <dbReference type="ARBA" id="ARBA00007734"/>
    </source>
</evidence>
<organism evidence="10">
    <name type="scientific">Xenorhabdus bovienii str. puntauvense</name>
    <dbReference type="NCBI Taxonomy" id="1398201"/>
    <lineage>
        <taxon>Bacteria</taxon>
        <taxon>Pseudomonadati</taxon>
        <taxon>Pseudomonadota</taxon>
        <taxon>Gammaproteobacteria</taxon>
        <taxon>Enterobacterales</taxon>
        <taxon>Morganellaceae</taxon>
        <taxon>Xenorhabdus</taxon>
    </lineage>
</organism>
<dbReference type="GO" id="GO:0008933">
    <property type="term" value="F:peptidoglycan lytic transglycosylase activity"/>
    <property type="evidence" value="ECO:0007669"/>
    <property type="project" value="InterPro"/>
</dbReference>
<protein>
    <recommendedName>
        <fullName evidence="3">peptidoglycan lytic exotransglycosylase</fullName>
        <ecNumber evidence="3">4.2.2.n1</ecNumber>
    </recommendedName>
</protein>
<feature type="chain" id="PRO_5001721503" description="peptidoglycan lytic exotransglycosylase" evidence="7">
    <location>
        <begin position="23"/>
        <end position="639"/>
    </location>
</feature>
<evidence type="ECO:0000256" key="4">
    <source>
        <dbReference type="ARBA" id="ARBA00022729"/>
    </source>
</evidence>
<dbReference type="AlphaFoldDB" id="A0A077NH44"/>
<feature type="signal peptide" evidence="7">
    <location>
        <begin position="1"/>
        <end position="22"/>
    </location>
</feature>
<dbReference type="Pfam" id="PF14718">
    <property type="entry name" value="SLT_L"/>
    <property type="match status" value="1"/>
</dbReference>
<evidence type="ECO:0000259" key="9">
    <source>
        <dbReference type="Pfam" id="PF14718"/>
    </source>
</evidence>
<dbReference type="InterPro" id="IPR008258">
    <property type="entry name" value="Transglycosylase_SLT_dom_1"/>
</dbReference>
<dbReference type="Pfam" id="PF01464">
    <property type="entry name" value="SLT"/>
    <property type="match status" value="1"/>
</dbReference>
<evidence type="ECO:0000256" key="5">
    <source>
        <dbReference type="ARBA" id="ARBA00023239"/>
    </source>
</evidence>
<dbReference type="GO" id="GO:0016020">
    <property type="term" value="C:membrane"/>
    <property type="evidence" value="ECO:0007669"/>
    <property type="project" value="InterPro"/>
</dbReference>
<dbReference type="PANTHER" id="PTHR37423">
    <property type="entry name" value="SOLUBLE LYTIC MUREIN TRANSGLYCOSYLASE-RELATED"/>
    <property type="match status" value="1"/>
</dbReference>
<evidence type="ECO:0000256" key="1">
    <source>
        <dbReference type="ARBA" id="ARBA00001420"/>
    </source>
</evidence>
<comment type="catalytic activity">
    <reaction evidence="1">
        <text>Exolytic cleavage of the (1-&gt;4)-beta-glycosidic linkage between N-acetylmuramic acid (MurNAc) and N-acetylglucosamine (GlcNAc) residues in peptidoglycan, from either the reducing or the non-reducing ends of the peptidoglycan chains, with concomitant formation of a 1,6-anhydrobond in the MurNAc residue.</text>
        <dbReference type="EC" id="4.2.2.n1"/>
    </reaction>
</comment>
<evidence type="ECO:0000256" key="3">
    <source>
        <dbReference type="ARBA" id="ARBA00012587"/>
    </source>
</evidence>
<keyword evidence="10" id="KW-0378">Hydrolase</keyword>
<evidence type="ECO:0000259" key="8">
    <source>
        <dbReference type="Pfam" id="PF01464"/>
    </source>
</evidence>
<dbReference type="PROSITE" id="PS00922">
    <property type="entry name" value="TRANSGLYCOSYLASE"/>
    <property type="match status" value="1"/>
</dbReference>
<reference evidence="10" key="1">
    <citation type="submission" date="2013-07" db="EMBL/GenBank/DDBJ databases">
        <title>Sub-species coevolution in mutualistic symbiosis.</title>
        <authorList>
            <person name="Murfin K."/>
            <person name="Klassen J."/>
            <person name="Lee M."/>
            <person name="Forst S."/>
            <person name="Stock P."/>
            <person name="Goodrich-Blair H."/>
        </authorList>
    </citation>
    <scope>NUCLEOTIDE SEQUENCE [LARGE SCALE GENOMIC DNA]</scope>
    <source>
        <strain evidence="10">Puntauvense</strain>
    </source>
</reference>
<feature type="domain" description="Lytic transglycosylase superhelical linker" evidence="9">
    <location>
        <begin position="400"/>
        <end position="466"/>
    </location>
</feature>
<gene>
    <name evidence="10" type="primary">slt</name>
    <name evidence="10" type="ORF">XBP1_2930043</name>
</gene>
<evidence type="ECO:0000313" key="10">
    <source>
        <dbReference type="EMBL" id="CDG98079.1"/>
    </source>
</evidence>
<dbReference type="NCBIfam" id="NF008631">
    <property type="entry name" value="PRK11619.1"/>
    <property type="match status" value="1"/>
</dbReference>
<dbReference type="InterPro" id="IPR008939">
    <property type="entry name" value="Lytic_TGlycosylase_superhlx_U"/>
</dbReference>
<keyword evidence="10" id="KW-0326">Glycosidase</keyword>
<keyword evidence="5" id="KW-0456">Lyase</keyword>
<dbReference type="InterPro" id="IPR012289">
    <property type="entry name" value="Lytic_TGlycosylase_superhlx_L"/>
</dbReference>
<dbReference type="SUPFAM" id="SSF53955">
    <property type="entry name" value="Lysozyme-like"/>
    <property type="match status" value="1"/>
</dbReference>
<dbReference type="CDD" id="cd13401">
    <property type="entry name" value="Slt70-like"/>
    <property type="match status" value="1"/>
</dbReference>